<gene>
    <name evidence="1" type="ORF">MSG28_011528</name>
</gene>
<evidence type="ECO:0000313" key="2">
    <source>
        <dbReference type="Proteomes" id="UP001064048"/>
    </source>
</evidence>
<sequence>MPKQYPPAISSSCSILASSSSGGSFFEKKSLSAVATAFTGISSESMSTLGSGNCLGAWCALCRRRACRRAAPPDASLDPELSVSEKAAEKTVLLKTDSLLWGFVVWRRRQRSRPPRLTCLGAWCALCRRRACRRAAPPDASLDPELSVSEKAAEKTVLLKTDSLLWGSFRTVQSN</sequence>
<name>A0ACC0JNX7_CHOFU</name>
<dbReference type="Proteomes" id="UP001064048">
    <property type="component" value="Chromosome 19"/>
</dbReference>
<accession>A0ACC0JNX7</accession>
<comment type="caution">
    <text evidence="1">The sequence shown here is derived from an EMBL/GenBank/DDBJ whole genome shotgun (WGS) entry which is preliminary data.</text>
</comment>
<proteinExistence type="predicted"/>
<protein>
    <submittedName>
        <fullName evidence="1">Uncharacterized protein</fullName>
    </submittedName>
</protein>
<keyword evidence="2" id="KW-1185">Reference proteome</keyword>
<organism evidence="1 2">
    <name type="scientific">Choristoneura fumiferana</name>
    <name type="common">Spruce budworm moth</name>
    <name type="synonym">Archips fumiferana</name>
    <dbReference type="NCBI Taxonomy" id="7141"/>
    <lineage>
        <taxon>Eukaryota</taxon>
        <taxon>Metazoa</taxon>
        <taxon>Ecdysozoa</taxon>
        <taxon>Arthropoda</taxon>
        <taxon>Hexapoda</taxon>
        <taxon>Insecta</taxon>
        <taxon>Pterygota</taxon>
        <taxon>Neoptera</taxon>
        <taxon>Endopterygota</taxon>
        <taxon>Lepidoptera</taxon>
        <taxon>Glossata</taxon>
        <taxon>Ditrysia</taxon>
        <taxon>Tortricoidea</taxon>
        <taxon>Tortricidae</taxon>
        <taxon>Tortricinae</taxon>
        <taxon>Choristoneura</taxon>
    </lineage>
</organism>
<evidence type="ECO:0000313" key="1">
    <source>
        <dbReference type="EMBL" id="KAI8425744.1"/>
    </source>
</evidence>
<dbReference type="EMBL" id="CM046119">
    <property type="protein sequence ID" value="KAI8425744.1"/>
    <property type="molecule type" value="Genomic_DNA"/>
</dbReference>
<reference evidence="1 2" key="1">
    <citation type="journal article" date="2022" name="Genome Biol. Evol.">
        <title>The Spruce Budworm Genome: Reconstructing the Evolutionary History of Antifreeze Proteins.</title>
        <authorList>
            <person name="Beliveau C."/>
            <person name="Gagne P."/>
            <person name="Picq S."/>
            <person name="Vernygora O."/>
            <person name="Keeling C.I."/>
            <person name="Pinkney K."/>
            <person name="Doucet D."/>
            <person name="Wen F."/>
            <person name="Johnston J.S."/>
            <person name="Maaroufi H."/>
            <person name="Boyle B."/>
            <person name="Laroche J."/>
            <person name="Dewar K."/>
            <person name="Juretic N."/>
            <person name="Blackburn G."/>
            <person name="Nisole A."/>
            <person name="Brunet B."/>
            <person name="Brandao M."/>
            <person name="Lumley L."/>
            <person name="Duan J."/>
            <person name="Quan G."/>
            <person name="Lucarotti C.J."/>
            <person name="Roe A.D."/>
            <person name="Sperling F.A.H."/>
            <person name="Levesque R.C."/>
            <person name="Cusson M."/>
        </authorList>
    </citation>
    <scope>NUCLEOTIDE SEQUENCE [LARGE SCALE GENOMIC DNA]</scope>
    <source>
        <strain evidence="1">Glfc:IPQL:Cfum</strain>
    </source>
</reference>